<dbReference type="FunFam" id="1.25.40.880:FF:000001">
    <property type="entry name" value="SDS hydrolase SdsA1"/>
    <property type="match status" value="1"/>
</dbReference>
<dbReference type="InterPro" id="IPR001279">
    <property type="entry name" value="Metallo-B-lactamas"/>
</dbReference>
<dbReference type="SMART" id="SM00849">
    <property type="entry name" value="Lactamase_B"/>
    <property type="match status" value="1"/>
</dbReference>
<evidence type="ECO:0000256" key="8">
    <source>
        <dbReference type="ARBA" id="ARBA00075789"/>
    </source>
</evidence>
<dbReference type="Pfam" id="PF14864">
    <property type="entry name" value="Alkyl_sulf_C"/>
    <property type="match status" value="1"/>
</dbReference>
<evidence type="ECO:0000256" key="6">
    <source>
        <dbReference type="ARBA" id="ARBA00066568"/>
    </source>
</evidence>
<feature type="chain" id="PRO_5019429600" description="Linear primary-alkylsulfatase" evidence="9">
    <location>
        <begin position="20"/>
        <end position="651"/>
    </location>
</feature>
<dbReference type="CDD" id="cd07710">
    <property type="entry name" value="arylsulfatase_Sdsa1-like_MBL-fold"/>
    <property type="match status" value="1"/>
</dbReference>
<keyword evidence="12" id="KW-1185">Reference proteome</keyword>
<evidence type="ECO:0000259" key="10">
    <source>
        <dbReference type="SMART" id="SM00849"/>
    </source>
</evidence>
<comment type="cofactor">
    <cofactor evidence="1">
        <name>Zn(2+)</name>
        <dbReference type="ChEBI" id="CHEBI:29105"/>
    </cofactor>
</comment>
<evidence type="ECO:0000256" key="7">
    <source>
        <dbReference type="ARBA" id="ARBA00068034"/>
    </source>
</evidence>
<comment type="caution">
    <text evidence="11">The sequence shown here is derived from an EMBL/GenBank/DDBJ whole genome shotgun (WGS) entry which is preliminary data.</text>
</comment>
<dbReference type="InterPro" id="IPR038536">
    <property type="entry name" value="Alkyl/aryl-sulf_dimr_sf"/>
</dbReference>
<keyword evidence="3 11" id="KW-0378">Hydrolase</keyword>
<dbReference type="EMBL" id="RXZH01000001">
    <property type="protein sequence ID" value="RTZ17720.1"/>
    <property type="molecule type" value="Genomic_DNA"/>
</dbReference>
<evidence type="ECO:0000256" key="1">
    <source>
        <dbReference type="ARBA" id="ARBA00001947"/>
    </source>
</evidence>
<evidence type="ECO:0000313" key="12">
    <source>
        <dbReference type="Proteomes" id="UP000268973"/>
    </source>
</evidence>
<name>A0A432D1C9_9VIBR</name>
<dbReference type="PANTHER" id="PTHR43223:SF1">
    <property type="entry name" value="ALKYL_ARYL-SULFATASE BDS1"/>
    <property type="match status" value="1"/>
</dbReference>
<evidence type="ECO:0000256" key="5">
    <source>
        <dbReference type="ARBA" id="ARBA00033751"/>
    </source>
</evidence>
<organism evidence="11 12">
    <name type="scientific">Vibrio aquaticus</name>
    <dbReference type="NCBI Taxonomy" id="2496559"/>
    <lineage>
        <taxon>Bacteria</taxon>
        <taxon>Pseudomonadati</taxon>
        <taxon>Pseudomonadota</taxon>
        <taxon>Gammaproteobacteria</taxon>
        <taxon>Vibrionales</taxon>
        <taxon>Vibrionaceae</taxon>
        <taxon>Vibrio</taxon>
    </lineage>
</organism>
<dbReference type="AlphaFoldDB" id="A0A432D1C9"/>
<evidence type="ECO:0000256" key="3">
    <source>
        <dbReference type="ARBA" id="ARBA00022801"/>
    </source>
</evidence>
<comment type="similarity">
    <text evidence="5">Belongs to the metallo-beta-lactamase superfamily. Type III sulfatase family.</text>
</comment>
<dbReference type="Pfam" id="PF00753">
    <property type="entry name" value="Lactamase_B"/>
    <property type="match status" value="1"/>
</dbReference>
<dbReference type="InterPro" id="IPR029228">
    <property type="entry name" value="Alkyl_sulf_dimr"/>
</dbReference>
<evidence type="ECO:0000256" key="9">
    <source>
        <dbReference type="SAM" id="SignalP"/>
    </source>
</evidence>
<dbReference type="Pfam" id="PF14863">
    <property type="entry name" value="Alkyl_sulf_dimr"/>
    <property type="match status" value="1"/>
</dbReference>
<evidence type="ECO:0000313" key="11">
    <source>
        <dbReference type="EMBL" id="RTZ17720.1"/>
    </source>
</evidence>
<feature type="signal peptide" evidence="9">
    <location>
        <begin position="1"/>
        <end position="19"/>
    </location>
</feature>
<dbReference type="OrthoDB" id="9815874at2"/>
<dbReference type="EC" id="3.1.6.21" evidence="6"/>
<feature type="domain" description="Metallo-beta-lactamase" evidence="10">
    <location>
        <begin position="123"/>
        <end position="345"/>
    </location>
</feature>
<keyword evidence="4" id="KW-0862">Zinc</keyword>
<dbReference type="GO" id="GO:0046983">
    <property type="term" value="F:protein dimerization activity"/>
    <property type="evidence" value="ECO:0007669"/>
    <property type="project" value="InterPro"/>
</dbReference>
<protein>
    <recommendedName>
        <fullName evidence="7">Linear primary-alkylsulfatase</fullName>
        <ecNumber evidence="6">3.1.6.21</ecNumber>
    </recommendedName>
    <alternativeName>
        <fullName evidence="8">Type III linear primary-alkylsulfatase</fullName>
    </alternativeName>
</protein>
<accession>A0A432D1C9</accession>
<dbReference type="GO" id="GO:0018741">
    <property type="term" value="F:linear primary-alkylsulfatase activity"/>
    <property type="evidence" value="ECO:0007669"/>
    <property type="project" value="UniProtKB-EC"/>
</dbReference>
<keyword evidence="9" id="KW-0732">Signal</keyword>
<dbReference type="Gene3D" id="3.60.15.30">
    <property type="entry name" value="Metallo-beta-lactamase domain"/>
    <property type="match status" value="1"/>
</dbReference>
<sequence>MKPIAIAIVALFVSSGLSANDQKPATQATIDVNNKVKQTLPFKDKQDFKDAQRGFIAKQDVVTIKNDNGDVVWDLEAYKQYITLDAPAPDSVNPSLWRNAQLNMINGLFEVTDGIYQVRGYDLSNITFVKGDTGWIVFDPLISQETAKAALAFVNSELGERPVVAVIYSHSHIDHFGGVRGIVDEQDVLDGKVEIIASHGFTEHAVSENVIAGNAMGRRAVYMYGALLPRNERGGVNGGLGQTTSTGLATLIKPTDMIEKTGEERTVDGVKMVFQYTPGSEAPTEINTYFPDKKALWMAENSTNTMHNILTLRGAQVRDALKWSSYLQETIELWGDEVEVKFQSHHWPLWGQEDIVDYFKKQRDMYKYTHDQTVRLMNQGYIGSEISEIIQFPDEIENNWSTRGYYGTLRHNSRAVYQRYMGWYNGNPSDLNNLPPTNAAVMYVEYMGGEQEVIKKAQADFNDGKYRWVAEVLKHVVFANPQSKKGKALLADTYEQLGYQSESGPWRSVYLQGAFELRNGTPSAGGTNTASPDIIRNMPPEMLFDYLAVRILPEKAAGKDFAINLDFTDLDEQYTLYVENSVLNHTRKQTDKPDVSLTLTKASLDDVQLGNVTLEQAIANGDIKLDGDKKVFKDFVGMLDTFNFWFNIVTP</sequence>
<dbReference type="Gene3D" id="1.25.40.880">
    <property type="entry name" value="Alkyl sulfatase, dimerisation domain"/>
    <property type="match status" value="1"/>
</dbReference>
<reference evidence="11 12" key="1">
    <citation type="submission" date="2018-12" db="EMBL/GenBank/DDBJ databases">
        <title>Vibrio sp. isolated from China Sea.</title>
        <authorList>
            <person name="Li Y."/>
        </authorList>
    </citation>
    <scope>NUCLEOTIDE SEQUENCE [LARGE SCALE GENOMIC DNA]</scope>
    <source>
        <strain evidence="11 12">BEI207</strain>
    </source>
</reference>
<gene>
    <name evidence="11" type="ORF">EJ063_02745</name>
</gene>
<dbReference type="InterPro" id="IPR052195">
    <property type="entry name" value="Bact_Alkyl/Aryl-Sulfatase"/>
</dbReference>
<dbReference type="InterPro" id="IPR036527">
    <property type="entry name" value="SCP2_sterol-bd_dom_sf"/>
</dbReference>
<dbReference type="RefSeq" id="WP_126572471.1">
    <property type="nucleotide sequence ID" value="NZ_RXZH01000001.1"/>
</dbReference>
<dbReference type="SUPFAM" id="SSF55718">
    <property type="entry name" value="SCP-like"/>
    <property type="match status" value="1"/>
</dbReference>
<dbReference type="InterPro" id="IPR029229">
    <property type="entry name" value="Alkyl_sulf_C"/>
</dbReference>
<evidence type="ECO:0000256" key="4">
    <source>
        <dbReference type="ARBA" id="ARBA00022833"/>
    </source>
</evidence>
<dbReference type="SUPFAM" id="SSF56281">
    <property type="entry name" value="Metallo-hydrolase/oxidoreductase"/>
    <property type="match status" value="1"/>
</dbReference>
<dbReference type="GO" id="GO:0018909">
    <property type="term" value="P:dodecyl sulfate metabolic process"/>
    <property type="evidence" value="ECO:0007669"/>
    <property type="project" value="InterPro"/>
</dbReference>
<keyword evidence="2" id="KW-0479">Metal-binding</keyword>
<dbReference type="GO" id="GO:0046872">
    <property type="term" value="F:metal ion binding"/>
    <property type="evidence" value="ECO:0007669"/>
    <property type="project" value="UniProtKB-KW"/>
</dbReference>
<dbReference type="InterPro" id="IPR044097">
    <property type="entry name" value="Bds1/SdsA1_MBL-fold"/>
</dbReference>
<dbReference type="Proteomes" id="UP000268973">
    <property type="component" value="Unassembled WGS sequence"/>
</dbReference>
<dbReference type="FunFam" id="3.60.15.30:FF:000001">
    <property type="entry name" value="Alkyl/aryl-sulfatase BDS1"/>
    <property type="match status" value="1"/>
</dbReference>
<proteinExistence type="inferred from homology"/>
<evidence type="ECO:0000256" key="2">
    <source>
        <dbReference type="ARBA" id="ARBA00022723"/>
    </source>
</evidence>
<dbReference type="InterPro" id="IPR036866">
    <property type="entry name" value="RibonucZ/Hydroxyglut_hydro"/>
</dbReference>
<dbReference type="PANTHER" id="PTHR43223">
    <property type="entry name" value="ALKYL/ARYL-SULFATASE"/>
    <property type="match status" value="1"/>
</dbReference>
<dbReference type="Gene3D" id="3.30.1050.10">
    <property type="entry name" value="SCP2 sterol-binding domain"/>
    <property type="match status" value="1"/>
</dbReference>